<dbReference type="PANTHER" id="PTHR43319:SF3">
    <property type="entry name" value="BETA-LACTAMASE-RELATED DOMAIN-CONTAINING PROTEIN"/>
    <property type="match status" value="1"/>
</dbReference>
<feature type="domain" description="Beta-lactamase-related" evidence="1">
    <location>
        <begin position="19"/>
        <end position="95"/>
    </location>
</feature>
<dbReference type="Proteomes" id="UP001610432">
    <property type="component" value="Unassembled WGS sequence"/>
</dbReference>
<reference evidence="2 3" key="1">
    <citation type="submission" date="2024-07" db="EMBL/GenBank/DDBJ databases">
        <title>Section-level genome sequencing and comparative genomics of Aspergillus sections Usti and Cavernicolus.</title>
        <authorList>
            <consortium name="Lawrence Berkeley National Laboratory"/>
            <person name="Nybo J.L."/>
            <person name="Vesth T.C."/>
            <person name="Theobald S."/>
            <person name="Frisvad J.C."/>
            <person name="Larsen T.O."/>
            <person name="Kjaerboelling I."/>
            <person name="Rothschild-Mancinelli K."/>
            <person name="Lyhne E.K."/>
            <person name="Kogle M.E."/>
            <person name="Barry K."/>
            <person name="Clum A."/>
            <person name="Na H."/>
            <person name="Ledsgaard L."/>
            <person name="Lin J."/>
            <person name="Lipzen A."/>
            <person name="Kuo A."/>
            <person name="Riley R."/>
            <person name="Mondo S."/>
            <person name="Labutti K."/>
            <person name="Haridas S."/>
            <person name="Pangalinan J."/>
            <person name="Salamov A.A."/>
            <person name="Simmons B.A."/>
            <person name="Magnuson J.K."/>
            <person name="Chen J."/>
            <person name="Drula E."/>
            <person name="Henrissat B."/>
            <person name="Wiebenga A."/>
            <person name="Lubbers R.J."/>
            <person name="Gomes A.C."/>
            <person name="Macurrencykelacurrency M.R."/>
            <person name="Stajich J."/>
            <person name="Grigoriev I.V."/>
            <person name="Mortensen U.H."/>
            <person name="De Vries R.P."/>
            <person name="Baker S.E."/>
            <person name="Andersen M.R."/>
        </authorList>
    </citation>
    <scope>NUCLEOTIDE SEQUENCE [LARGE SCALE GENOMIC DNA]</scope>
    <source>
        <strain evidence="2 3">CBS 449.75</strain>
    </source>
</reference>
<dbReference type="InterPro" id="IPR052907">
    <property type="entry name" value="Beta-lactamase/esterase"/>
</dbReference>
<sequence>MTSIQGHCDPRFASVRETLAENLSSDKELGASICVSINGKPVIDLWGGHATPTRDRPWERDTIVPVWSISKTITALAALILIDRGQLHPDDPVANTGPPSIQRASAVPWCDIS</sequence>
<proteinExistence type="predicted"/>
<dbReference type="InterPro" id="IPR012338">
    <property type="entry name" value="Beta-lactam/transpept-like"/>
</dbReference>
<evidence type="ECO:0000259" key="1">
    <source>
        <dbReference type="Pfam" id="PF00144"/>
    </source>
</evidence>
<comment type="caution">
    <text evidence="2">The sequence shown here is derived from an EMBL/GenBank/DDBJ whole genome shotgun (WGS) entry which is preliminary data.</text>
</comment>
<dbReference type="Pfam" id="PF00144">
    <property type="entry name" value="Beta-lactamase"/>
    <property type="match status" value="1"/>
</dbReference>
<evidence type="ECO:0000313" key="2">
    <source>
        <dbReference type="EMBL" id="KAL2869885.1"/>
    </source>
</evidence>
<dbReference type="SUPFAM" id="SSF56601">
    <property type="entry name" value="beta-lactamase/transpeptidase-like"/>
    <property type="match status" value="1"/>
</dbReference>
<dbReference type="Gene3D" id="3.40.710.10">
    <property type="entry name" value="DD-peptidase/beta-lactamase superfamily"/>
    <property type="match status" value="1"/>
</dbReference>
<gene>
    <name evidence="2" type="ORF">BJX67DRAFT_378931</name>
</gene>
<evidence type="ECO:0000313" key="3">
    <source>
        <dbReference type="Proteomes" id="UP001610432"/>
    </source>
</evidence>
<dbReference type="PANTHER" id="PTHR43319">
    <property type="entry name" value="BETA-LACTAMASE-RELATED"/>
    <property type="match status" value="1"/>
</dbReference>
<keyword evidence="3" id="KW-1185">Reference proteome</keyword>
<dbReference type="GeneID" id="98147512"/>
<name>A0ABR4LZA3_9EURO</name>
<dbReference type="InterPro" id="IPR001466">
    <property type="entry name" value="Beta-lactam-related"/>
</dbReference>
<dbReference type="RefSeq" id="XP_070888864.1">
    <property type="nucleotide sequence ID" value="XM_071032440.1"/>
</dbReference>
<accession>A0ABR4LZA3</accession>
<protein>
    <submittedName>
        <fullName evidence="2">Beta-lactamase/transpeptidase-like protein</fullName>
    </submittedName>
</protein>
<dbReference type="EMBL" id="JBFXLQ010000008">
    <property type="protein sequence ID" value="KAL2869885.1"/>
    <property type="molecule type" value="Genomic_DNA"/>
</dbReference>
<organism evidence="2 3">
    <name type="scientific">Aspergillus lucknowensis</name>
    <dbReference type="NCBI Taxonomy" id="176173"/>
    <lineage>
        <taxon>Eukaryota</taxon>
        <taxon>Fungi</taxon>
        <taxon>Dikarya</taxon>
        <taxon>Ascomycota</taxon>
        <taxon>Pezizomycotina</taxon>
        <taxon>Eurotiomycetes</taxon>
        <taxon>Eurotiomycetidae</taxon>
        <taxon>Eurotiales</taxon>
        <taxon>Aspergillaceae</taxon>
        <taxon>Aspergillus</taxon>
        <taxon>Aspergillus subgen. Nidulantes</taxon>
    </lineage>
</organism>